<keyword evidence="2" id="KW-0812">Transmembrane</keyword>
<feature type="transmembrane region" description="Helical" evidence="2">
    <location>
        <begin position="84"/>
        <end position="106"/>
    </location>
</feature>
<evidence type="ECO:0000256" key="1">
    <source>
        <dbReference type="SAM" id="MobiDB-lite"/>
    </source>
</evidence>
<feature type="region of interest" description="Disordered" evidence="1">
    <location>
        <begin position="1"/>
        <end position="32"/>
    </location>
</feature>
<evidence type="ECO:0000256" key="2">
    <source>
        <dbReference type="SAM" id="Phobius"/>
    </source>
</evidence>
<feature type="transmembrane region" description="Helical" evidence="2">
    <location>
        <begin position="337"/>
        <end position="355"/>
    </location>
</feature>
<dbReference type="InterPro" id="IPR050623">
    <property type="entry name" value="Glucan_succinyl_AcylTrfase"/>
</dbReference>
<accession>A0ABP9VPD6</accession>
<feature type="transmembrane region" description="Helical" evidence="2">
    <location>
        <begin position="375"/>
        <end position="393"/>
    </location>
</feature>
<sequence>MKIIAFPTPRSRQATPHLSDGGDGGSAGRTSRVPAKPKLLGFDAVRGVAALAVVLLHACVPYLQNPMPGLVWSVRDSASPSVDWLFWGIEVFIMPLFLVLAGFFAWQTFSNRGSGPLVRSRAKRLLVPLAFAVCVILPMDLYTWVLGWVGEGIVEPVKLKSLKFDGVVDQDLWGLSHLWFLHYVFFYVVVVAAVARFDSLRNLCSKIAERWPLALALLAGTGVVTLLVAPEVVWGFQHAYLPVLSKWVYSGTFFAAGMLIAKVDPSLVFFENRVTSMAIASVMLLLTAVSLGRWNLQYGDSLLAHSGLAVVTVLAAYSVTFLAIAVSRRINHLSLTLQYLAAASFWIYLVHHPILGLVHIDLKQWMPATPPSVKMAAAFCIAVGLSLLTYEGLVRRTRLGRMLGMQWTPPTQTVEVLSMRRESVATESVPQRRAA</sequence>
<evidence type="ECO:0000313" key="5">
    <source>
        <dbReference type="Proteomes" id="UP001416858"/>
    </source>
</evidence>
<reference evidence="4 5" key="1">
    <citation type="submission" date="2024-02" db="EMBL/GenBank/DDBJ databases">
        <title>Rhodopirellula caenicola NBRC 110016.</title>
        <authorList>
            <person name="Ichikawa N."/>
            <person name="Katano-Makiyama Y."/>
            <person name="Hidaka K."/>
        </authorList>
    </citation>
    <scope>NUCLEOTIDE SEQUENCE [LARGE SCALE GENOMIC DNA]</scope>
    <source>
        <strain evidence="4 5">NBRC 110016</strain>
    </source>
</reference>
<feature type="transmembrane region" description="Helical" evidence="2">
    <location>
        <begin position="249"/>
        <end position="270"/>
    </location>
</feature>
<feature type="transmembrane region" description="Helical" evidence="2">
    <location>
        <begin position="277"/>
        <end position="296"/>
    </location>
</feature>
<feature type="transmembrane region" description="Helical" evidence="2">
    <location>
        <begin position="180"/>
        <end position="199"/>
    </location>
</feature>
<dbReference type="InterPro" id="IPR002656">
    <property type="entry name" value="Acyl_transf_3_dom"/>
</dbReference>
<name>A0ABP9VPD6_9BACT</name>
<gene>
    <name evidence="4" type="primary">mdoC</name>
    <name evidence="4" type="ORF">Rcae01_02497</name>
</gene>
<evidence type="ECO:0000313" key="4">
    <source>
        <dbReference type="EMBL" id="GAA5507043.1"/>
    </source>
</evidence>
<keyword evidence="2" id="KW-1133">Transmembrane helix</keyword>
<protein>
    <submittedName>
        <fullName evidence="4">Glucans biosynthesis protein C</fullName>
    </submittedName>
</protein>
<dbReference type="PANTHER" id="PTHR36927:SF1">
    <property type="entry name" value="MDO-LIKE PROTEIN"/>
    <property type="match status" value="1"/>
</dbReference>
<keyword evidence="2" id="KW-0472">Membrane</keyword>
<dbReference type="PANTHER" id="PTHR36927">
    <property type="entry name" value="BLR4337 PROTEIN"/>
    <property type="match status" value="1"/>
</dbReference>
<feature type="transmembrane region" description="Helical" evidence="2">
    <location>
        <begin position="211"/>
        <end position="229"/>
    </location>
</feature>
<dbReference type="RefSeq" id="WP_345683929.1">
    <property type="nucleotide sequence ID" value="NZ_BAABRO010000004.1"/>
</dbReference>
<dbReference type="Pfam" id="PF01757">
    <property type="entry name" value="Acyl_transf_3"/>
    <property type="match status" value="1"/>
</dbReference>
<dbReference type="EMBL" id="BAABRO010000004">
    <property type="protein sequence ID" value="GAA5507043.1"/>
    <property type="molecule type" value="Genomic_DNA"/>
</dbReference>
<dbReference type="Proteomes" id="UP001416858">
    <property type="component" value="Unassembled WGS sequence"/>
</dbReference>
<feature type="domain" description="Acyltransferase 3" evidence="3">
    <location>
        <begin position="41"/>
        <end position="390"/>
    </location>
</feature>
<comment type="caution">
    <text evidence="4">The sequence shown here is derived from an EMBL/GenBank/DDBJ whole genome shotgun (WGS) entry which is preliminary data.</text>
</comment>
<evidence type="ECO:0000259" key="3">
    <source>
        <dbReference type="Pfam" id="PF01757"/>
    </source>
</evidence>
<feature type="transmembrane region" description="Helical" evidence="2">
    <location>
        <begin position="302"/>
        <end position="325"/>
    </location>
</feature>
<feature type="transmembrane region" description="Helical" evidence="2">
    <location>
        <begin position="39"/>
        <end position="64"/>
    </location>
</feature>
<keyword evidence="5" id="KW-1185">Reference proteome</keyword>
<organism evidence="4 5">
    <name type="scientific">Novipirellula caenicola</name>
    <dbReference type="NCBI Taxonomy" id="1536901"/>
    <lineage>
        <taxon>Bacteria</taxon>
        <taxon>Pseudomonadati</taxon>
        <taxon>Planctomycetota</taxon>
        <taxon>Planctomycetia</taxon>
        <taxon>Pirellulales</taxon>
        <taxon>Pirellulaceae</taxon>
        <taxon>Novipirellula</taxon>
    </lineage>
</organism>
<proteinExistence type="predicted"/>
<feature type="transmembrane region" description="Helical" evidence="2">
    <location>
        <begin position="126"/>
        <end position="149"/>
    </location>
</feature>